<evidence type="ECO:0000313" key="2">
    <source>
        <dbReference type="Proteomes" id="UP000228755"/>
    </source>
</evidence>
<dbReference type="EMBL" id="PGLQ01000011">
    <property type="protein sequence ID" value="PJM78285.1"/>
    <property type="molecule type" value="Genomic_DNA"/>
</dbReference>
<dbReference type="InterPro" id="IPR013780">
    <property type="entry name" value="Glyco_hydro_b"/>
</dbReference>
<keyword evidence="2" id="KW-1185">Reference proteome</keyword>
<dbReference type="RefSeq" id="WP_100497189.1">
    <property type="nucleotide sequence ID" value="NZ_PGLQ01000011.1"/>
</dbReference>
<evidence type="ECO:0000313" key="1">
    <source>
        <dbReference type="EMBL" id="PJM78285.1"/>
    </source>
</evidence>
<protein>
    <recommendedName>
        <fullName evidence="3">Alpha-L-arabinofuranosidase C-terminal domain-containing protein</fullName>
    </recommendedName>
</protein>
<proteinExistence type="predicted"/>
<comment type="caution">
    <text evidence="1">The sequence shown here is derived from an EMBL/GenBank/DDBJ whole genome shotgun (WGS) entry which is preliminary data.</text>
</comment>
<dbReference type="Proteomes" id="UP000228755">
    <property type="component" value="Unassembled WGS sequence"/>
</dbReference>
<dbReference type="Gene3D" id="2.60.40.1180">
    <property type="entry name" value="Golgi alpha-mannosidase II"/>
    <property type="match status" value="1"/>
</dbReference>
<name>A0A2M9HNA9_9BIFI</name>
<accession>A0A2M9HNA9</accession>
<organism evidence="1 2">
    <name type="scientific">Bifidobacterium scaligerum</name>
    <dbReference type="NCBI Taxonomy" id="2052656"/>
    <lineage>
        <taxon>Bacteria</taxon>
        <taxon>Bacillati</taxon>
        <taxon>Actinomycetota</taxon>
        <taxon>Actinomycetes</taxon>
        <taxon>Bifidobacteriales</taxon>
        <taxon>Bifidobacteriaceae</taxon>
        <taxon>Bifidobacterium</taxon>
    </lineage>
</organism>
<gene>
    <name evidence="1" type="ORF">CUU80_09980</name>
</gene>
<evidence type="ECO:0008006" key="3">
    <source>
        <dbReference type="Google" id="ProtNLM"/>
    </source>
</evidence>
<dbReference type="OrthoDB" id="9758923at2"/>
<sequence>MGDGPQDEAAPAYEGGVESNIDYHVTFEVSGQGGRVRVMLNGRPIHDYQDSSEQTRFVAHAGRNTNGELIVRVANATDQPQRITLDWDEPPLTSATHGTATVLAADWDTGTPFEPAPVRPRSVTVTAADLSSWQVEPYSFTVFQLPQ</sequence>
<reference evidence="1 2" key="1">
    <citation type="submission" date="2017-11" db="EMBL/GenBank/DDBJ databases">
        <title>Draft genome sequences of strains TRE 1, TRE D, TRE H and TRI 7, isolated from tamarins, belonging to four potential novel Bifidobacterium species.</title>
        <authorList>
            <person name="Mattarelli P."/>
            <person name="Modesto M."/>
            <person name="Bonetti A."/>
            <person name="Puglisi E."/>
            <person name="Morelli L."/>
        </authorList>
    </citation>
    <scope>NUCLEOTIDE SEQUENCE [LARGE SCALE GENOMIC DNA]</scope>
    <source>
        <strain evidence="2">TRED</strain>
    </source>
</reference>
<dbReference type="AlphaFoldDB" id="A0A2M9HNA9"/>